<evidence type="ECO:0000313" key="2">
    <source>
        <dbReference type="Proteomes" id="UP000245946"/>
    </source>
</evidence>
<proteinExistence type="predicted"/>
<dbReference type="AlphaFoldDB" id="A0A316ZAX4"/>
<dbReference type="RefSeq" id="XP_025599010.1">
    <property type="nucleotide sequence ID" value="XM_025742091.1"/>
</dbReference>
<name>A0A316ZAX4_9BASI</name>
<gene>
    <name evidence="1" type="ORF">FA09DRAFT_329235</name>
</gene>
<reference evidence="1 2" key="1">
    <citation type="journal article" date="2018" name="Mol. Biol. Evol.">
        <title>Broad Genomic Sampling Reveals a Smut Pathogenic Ancestry of the Fungal Clade Ustilaginomycotina.</title>
        <authorList>
            <person name="Kijpornyongpan T."/>
            <person name="Mondo S.J."/>
            <person name="Barry K."/>
            <person name="Sandor L."/>
            <person name="Lee J."/>
            <person name="Lipzen A."/>
            <person name="Pangilinan J."/>
            <person name="LaButti K."/>
            <person name="Hainaut M."/>
            <person name="Henrissat B."/>
            <person name="Grigoriev I.V."/>
            <person name="Spatafora J.W."/>
            <person name="Aime M.C."/>
        </authorList>
    </citation>
    <scope>NUCLEOTIDE SEQUENCE [LARGE SCALE GENOMIC DNA]</scope>
    <source>
        <strain evidence="1 2">MCA 4186</strain>
    </source>
</reference>
<protein>
    <submittedName>
        <fullName evidence="1">Uncharacterized protein</fullName>
    </submittedName>
</protein>
<organism evidence="1 2">
    <name type="scientific">Tilletiopsis washingtonensis</name>
    <dbReference type="NCBI Taxonomy" id="58919"/>
    <lineage>
        <taxon>Eukaryota</taxon>
        <taxon>Fungi</taxon>
        <taxon>Dikarya</taxon>
        <taxon>Basidiomycota</taxon>
        <taxon>Ustilaginomycotina</taxon>
        <taxon>Exobasidiomycetes</taxon>
        <taxon>Entylomatales</taxon>
        <taxon>Entylomatales incertae sedis</taxon>
        <taxon>Tilletiopsis</taxon>
    </lineage>
</organism>
<dbReference type="Proteomes" id="UP000245946">
    <property type="component" value="Unassembled WGS sequence"/>
</dbReference>
<dbReference type="EMBL" id="KZ819290">
    <property type="protein sequence ID" value="PWN98731.1"/>
    <property type="molecule type" value="Genomic_DNA"/>
</dbReference>
<evidence type="ECO:0000313" key="1">
    <source>
        <dbReference type="EMBL" id="PWN98731.1"/>
    </source>
</evidence>
<dbReference type="GeneID" id="37269635"/>
<sequence length="73" mass="7404">MSPASDCVLTSTRPIGLLRLLHLGLPLRAAATVDSDAVGLPARAKSKPHAALESSAALCMSMPHGVATHPPPA</sequence>
<accession>A0A316ZAX4</accession>
<keyword evidence="2" id="KW-1185">Reference proteome</keyword>